<feature type="transmembrane region" description="Helical" evidence="8">
    <location>
        <begin position="289"/>
        <end position="308"/>
    </location>
</feature>
<feature type="transmembrane region" description="Helical" evidence="8">
    <location>
        <begin position="150"/>
        <end position="169"/>
    </location>
</feature>
<evidence type="ECO:0000256" key="4">
    <source>
        <dbReference type="ARBA" id="ARBA00022475"/>
    </source>
</evidence>
<feature type="transmembrane region" description="Helical" evidence="8">
    <location>
        <begin position="246"/>
        <end position="268"/>
    </location>
</feature>
<accession>A0A5K7WX56</accession>
<keyword evidence="7 8" id="KW-0472">Membrane</keyword>
<keyword evidence="5 8" id="KW-0812">Transmembrane</keyword>
<feature type="transmembrane region" description="Helical" evidence="8">
    <location>
        <begin position="222"/>
        <end position="240"/>
    </location>
</feature>
<dbReference type="AlphaFoldDB" id="A0A5K7WX56"/>
<dbReference type="GO" id="GO:0005886">
    <property type="term" value="C:plasma membrane"/>
    <property type="evidence" value="ECO:0007669"/>
    <property type="project" value="UniProtKB-SubCell"/>
</dbReference>
<organism evidence="9 10">
    <name type="scientific">Sporolactobacillus terrae</name>
    <dbReference type="NCBI Taxonomy" id="269673"/>
    <lineage>
        <taxon>Bacteria</taxon>
        <taxon>Bacillati</taxon>
        <taxon>Bacillota</taxon>
        <taxon>Bacilli</taxon>
        <taxon>Bacillales</taxon>
        <taxon>Sporolactobacillaceae</taxon>
        <taxon>Sporolactobacillus</taxon>
    </lineage>
</organism>
<evidence type="ECO:0000256" key="5">
    <source>
        <dbReference type="ARBA" id="ARBA00022692"/>
    </source>
</evidence>
<reference evidence="9 10" key="1">
    <citation type="submission" date="2019-09" db="EMBL/GenBank/DDBJ databases">
        <title>Complete genome sequence of Sporolactobacillus terrae 70-3.</title>
        <authorList>
            <person name="Tanaka N."/>
            <person name="Shiwa Y."/>
            <person name="Fujita N."/>
            <person name="Tanasupawat S."/>
        </authorList>
    </citation>
    <scope>NUCLEOTIDE SEQUENCE [LARGE SCALE GENOMIC DNA]</scope>
    <source>
        <strain evidence="9 10">70-3</strain>
    </source>
</reference>
<feature type="transmembrane region" description="Helical" evidence="8">
    <location>
        <begin position="469"/>
        <end position="496"/>
    </location>
</feature>
<dbReference type="Proteomes" id="UP000326951">
    <property type="component" value="Chromosome"/>
</dbReference>
<dbReference type="EMBL" id="AP021853">
    <property type="protein sequence ID" value="BBN98319.1"/>
    <property type="molecule type" value="Genomic_DNA"/>
</dbReference>
<name>A0A5K7WX56_9BACL</name>
<comment type="function">
    <text evidence="8">Uptake of L-lactate across the membrane. Can also transport D-lactate and glycolate.</text>
</comment>
<sequence>MLIIALSAIIIPFLFLVLLNIPATKGMPLSALLVGLAAYFIWGMSPQALFSSVLQGAHKTLTILWILFGALVLLNTLQRTGAIKRINRGFTYISGDMRVQTVIIAYLFGSLIEGAAGFGTPAMVTAPLMIAIGFPPAAAVTLALISDSTAVSFGAVGTPISVGLSNIVTSNPDFFREIGQTITILDLFAGSFLPVLLIYVLTRFFTNAQEKEKGALRSMLPWALVVGFSYTWSALAYAFFFGYEFVSILASITALAVASITAARGWLLPKKEWKGALRSDFKEDTEPQTMSLLAAWAPYIAVVILLLLTRIVPPIHHVATTAFDLSWNNILGIKEVHSEWKLLYSPGTILTVSALLALIFQRTPAEAFIWGAKISLRSMKTTAIALVATLIMVQVFSNSGLTTKDLVSMPEYIAQAFSGSLGGIWLAAAPFLGELGSFITGSGTVSNLTFSPIQFDVAMDAGLDPRLVLALQVIGGSAGSMMCIHNVVAASAVVGLAGKEGEIIRKTVAPAILYSVLAGLAAYLITLFF</sequence>
<dbReference type="InterPro" id="IPR003804">
    <property type="entry name" value="Lactate_perm"/>
</dbReference>
<feature type="transmembrane region" description="Helical" evidence="8">
    <location>
        <begin position="508"/>
        <end position="528"/>
    </location>
</feature>
<dbReference type="GO" id="GO:0015295">
    <property type="term" value="F:solute:proton symporter activity"/>
    <property type="evidence" value="ECO:0007669"/>
    <property type="project" value="TreeGrafter"/>
</dbReference>
<evidence type="ECO:0000256" key="6">
    <source>
        <dbReference type="ARBA" id="ARBA00022989"/>
    </source>
</evidence>
<evidence type="ECO:0000256" key="1">
    <source>
        <dbReference type="ARBA" id="ARBA00004651"/>
    </source>
</evidence>
<dbReference type="Pfam" id="PF02652">
    <property type="entry name" value="Lactate_perm"/>
    <property type="match status" value="1"/>
</dbReference>
<comment type="similarity">
    <text evidence="2 8">Belongs to the lactate permease family.</text>
</comment>
<dbReference type="PANTHER" id="PTHR30003">
    <property type="entry name" value="L-LACTATE PERMEASE"/>
    <property type="match status" value="1"/>
</dbReference>
<feature type="transmembrane region" description="Helical" evidence="8">
    <location>
        <begin position="342"/>
        <end position="360"/>
    </location>
</feature>
<feature type="transmembrane region" description="Helical" evidence="8">
    <location>
        <begin position="99"/>
        <end position="118"/>
    </location>
</feature>
<evidence type="ECO:0000256" key="8">
    <source>
        <dbReference type="RuleBase" id="RU365092"/>
    </source>
</evidence>
<feature type="transmembrane region" description="Helical" evidence="8">
    <location>
        <begin position="61"/>
        <end position="78"/>
    </location>
</feature>
<comment type="subcellular location">
    <subcellularLocation>
        <location evidence="1 8">Cell membrane</location>
        <topology evidence="1 8">Multi-pass membrane protein</topology>
    </subcellularLocation>
</comment>
<proteinExistence type="inferred from homology"/>
<feature type="transmembrane region" description="Helical" evidence="8">
    <location>
        <begin position="381"/>
        <end position="401"/>
    </location>
</feature>
<evidence type="ECO:0000313" key="10">
    <source>
        <dbReference type="Proteomes" id="UP000326951"/>
    </source>
</evidence>
<protein>
    <recommendedName>
        <fullName evidence="8">L-lactate permease</fullName>
    </recommendedName>
</protein>
<evidence type="ECO:0000256" key="7">
    <source>
        <dbReference type="ARBA" id="ARBA00023136"/>
    </source>
</evidence>
<gene>
    <name evidence="9" type="ORF">St703_10240</name>
</gene>
<keyword evidence="4 8" id="KW-1003">Cell membrane</keyword>
<keyword evidence="6 8" id="KW-1133">Transmembrane helix</keyword>
<dbReference type="GO" id="GO:0015129">
    <property type="term" value="F:lactate transmembrane transporter activity"/>
    <property type="evidence" value="ECO:0007669"/>
    <property type="project" value="UniProtKB-UniRule"/>
</dbReference>
<evidence type="ECO:0000256" key="3">
    <source>
        <dbReference type="ARBA" id="ARBA00022448"/>
    </source>
</evidence>
<dbReference type="PANTHER" id="PTHR30003:SF0">
    <property type="entry name" value="GLYCOLATE PERMEASE GLCA-RELATED"/>
    <property type="match status" value="1"/>
</dbReference>
<evidence type="ECO:0000313" key="9">
    <source>
        <dbReference type="EMBL" id="BBN98319.1"/>
    </source>
</evidence>
<feature type="transmembrane region" description="Helical" evidence="8">
    <location>
        <begin position="124"/>
        <end position="145"/>
    </location>
</feature>
<feature type="transmembrane region" description="Helical" evidence="8">
    <location>
        <begin position="181"/>
        <end position="201"/>
    </location>
</feature>
<evidence type="ECO:0000256" key="2">
    <source>
        <dbReference type="ARBA" id="ARBA00010100"/>
    </source>
</evidence>
<keyword evidence="3 8" id="KW-0813">Transport</keyword>